<dbReference type="EMBL" id="PQFF01000208">
    <property type="protein sequence ID" value="RHZ74401.1"/>
    <property type="molecule type" value="Genomic_DNA"/>
</dbReference>
<proteinExistence type="predicted"/>
<gene>
    <name evidence="1" type="ORF">Glove_225g23</name>
</gene>
<protein>
    <submittedName>
        <fullName evidence="1">Uncharacterized protein</fullName>
    </submittedName>
</protein>
<comment type="caution">
    <text evidence="1">The sequence shown here is derived from an EMBL/GenBank/DDBJ whole genome shotgun (WGS) entry which is preliminary data.</text>
</comment>
<dbReference type="AlphaFoldDB" id="A0A397IES1"/>
<accession>A0A397IES1</accession>
<evidence type="ECO:0000313" key="1">
    <source>
        <dbReference type="EMBL" id="RHZ74401.1"/>
    </source>
</evidence>
<organism evidence="1 2">
    <name type="scientific">Diversispora epigaea</name>
    <dbReference type="NCBI Taxonomy" id="1348612"/>
    <lineage>
        <taxon>Eukaryota</taxon>
        <taxon>Fungi</taxon>
        <taxon>Fungi incertae sedis</taxon>
        <taxon>Mucoromycota</taxon>
        <taxon>Glomeromycotina</taxon>
        <taxon>Glomeromycetes</taxon>
        <taxon>Diversisporales</taxon>
        <taxon>Diversisporaceae</taxon>
        <taxon>Diversispora</taxon>
    </lineage>
</organism>
<dbReference type="Proteomes" id="UP000266861">
    <property type="component" value="Unassembled WGS sequence"/>
</dbReference>
<keyword evidence="2" id="KW-1185">Reference proteome</keyword>
<evidence type="ECO:0000313" key="2">
    <source>
        <dbReference type="Proteomes" id="UP000266861"/>
    </source>
</evidence>
<dbReference type="OrthoDB" id="2443439at2759"/>
<name>A0A397IES1_9GLOM</name>
<sequence>MSKKSIAGDEYNGHVDRKVDNAWNATFSCVGSLPQKRSLQPRNAVQIGQDSKWPAHGVAENIKLKQAIEENAMLKIRFEKLEKKNKTNTAILIAENAELKVHKGQISNEIKERNWKKKLQSQGLIQNTSFSSYIQNEVNPIIDQAQNTEIKIPYNKRVEQDLKHDLSVFIKENNNKINNIFDIQIPEFSLEIIIIESTKVTAQNIANLFVIVIKIKQKEILCWYCYYKVYTCRQN</sequence>
<reference evidence="1 2" key="1">
    <citation type="submission" date="2018-08" db="EMBL/GenBank/DDBJ databases">
        <title>Genome and evolution of the arbuscular mycorrhizal fungus Diversispora epigaea (formerly Glomus versiforme) and its bacterial endosymbionts.</title>
        <authorList>
            <person name="Sun X."/>
            <person name="Fei Z."/>
            <person name="Harrison M."/>
        </authorList>
    </citation>
    <scope>NUCLEOTIDE SEQUENCE [LARGE SCALE GENOMIC DNA]</scope>
    <source>
        <strain evidence="1 2">IT104</strain>
    </source>
</reference>